<evidence type="ECO:0000256" key="2">
    <source>
        <dbReference type="ARBA" id="ARBA00022475"/>
    </source>
</evidence>
<feature type="transmembrane region" description="Helical" evidence="6">
    <location>
        <begin position="81"/>
        <end position="103"/>
    </location>
</feature>
<evidence type="ECO:0000256" key="1">
    <source>
        <dbReference type="ARBA" id="ARBA00004651"/>
    </source>
</evidence>
<keyword evidence="3 6" id="KW-0812">Transmembrane</keyword>
<evidence type="ECO:0000256" key="3">
    <source>
        <dbReference type="ARBA" id="ARBA00022692"/>
    </source>
</evidence>
<feature type="transmembrane region" description="Helical" evidence="6">
    <location>
        <begin position="172"/>
        <end position="191"/>
    </location>
</feature>
<accession>A0ABV3ZH00</accession>
<feature type="transmembrane region" description="Helical" evidence="6">
    <location>
        <begin position="296"/>
        <end position="323"/>
    </location>
</feature>
<keyword evidence="4 6" id="KW-1133">Transmembrane helix</keyword>
<evidence type="ECO:0000313" key="7">
    <source>
        <dbReference type="EMBL" id="MEX6688755.1"/>
    </source>
</evidence>
<evidence type="ECO:0000313" key="8">
    <source>
        <dbReference type="Proteomes" id="UP001560573"/>
    </source>
</evidence>
<organism evidence="7 8">
    <name type="scientific">Danxiaibacter flavus</name>
    <dbReference type="NCBI Taxonomy" id="3049108"/>
    <lineage>
        <taxon>Bacteria</taxon>
        <taxon>Pseudomonadati</taxon>
        <taxon>Bacteroidota</taxon>
        <taxon>Chitinophagia</taxon>
        <taxon>Chitinophagales</taxon>
        <taxon>Chitinophagaceae</taxon>
        <taxon>Danxiaibacter</taxon>
    </lineage>
</organism>
<proteinExistence type="predicted"/>
<dbReference type="EMBL" id="JAULBC010000004">
    <property type="protein sequence ID" value="MEX6688755.1"/>
    <property type="molecule type" value="Genomic_DNA"/>
</dbReference>
<dbReference type="Proteomes" id="UP001560573">
    <property type="component" value="Unassembled WGS sequence"/>
</dbReference>
<dbReference type="Pfam" id="PF03706">
    <property type="entry name" value="LPG_synthase_TM"/>
    <property type="match status" value="1"/>
</dbReference>
<keyword evidence="8" id="KW-1185">Reference proteome</keyword>
<gene>
    <name evidence="7" type="ORF">QTN47_14705</name>
</gene>
<evidence type="ECO:0000256" key="6">
    <source>
        <dbReference type="SAM" id="Phobius"/>
    </source>
</evidence>
<keyword evidence="5 6" id="KW-0472">Membrane</keyword>
<feature type="transmembrane region" description="Helical" evidence="6">
    <location>
        <begin position="256"/>
        <end position="276"/>
    </location>
</feature>
<name>A0ABV3ZH00_9BACT</name>
<reference evidence="7 8" key="1">
    <citation type="submission" date="2023-07" db="EMBL/GenBank/DDBJ databases">
        <authorList>
            <person name="Lian W.-H."/>
        </authorList>
    </citation>
    <scope>NUCLEOTIDE SEQUENCE [LARGE SCALE GENOMIC DNA]</scope>
    <source>
        <strain evidence="7 8">SYSU DXS3180</strain>
    </source>
</reference>
<feature type="transmembrane region" description="Helical" evidence="6">
    <location>
        <begin position="52"/>
        <end position="69"/>
    </location>
</feature>
<protein>
    <submittedName>
        <fullName evidence="7">Lysylphosphatidylglycerol synthase domain-containing protein</fullName>
    </submittedName>
</protein>
<evidence type="ECO:0000256" key="5">
    <source>
        <dbReference type="ARBA" id="ARBA00023136"/>
    </source>
</evidence>
<feature type="transmembrane region" description="Helical" evidence="6">
    <location>
        <begin position="225"/>
        <end position="244"/>
    </location>
</feature>
<comment type="caution">
    <text evidence="7">The sequence shown here is derived from an EMBL/GenBank/DDBJ whole genome shotgun (WGS) entry which is preliminary data.</text>
</comment>
<feature type="transmembrane region" description="Helical" evidence="6">
    <location>
        <begin position="9"/>
        <end position="28"/>
    </location>
</feature>
<evidence type="ECO:0000256" key="4">
    <source>
        <dbReference type="ARBA" id="ARBA00022989"/>
    </source>
</evidence>
<keyword evidence="2" id="KW-1003">Cell membrane</keyword>
<feature type="transmembrane region" description="Helical" evidence="6">
    <location>
        <begin position="123"/>
        <end position="151"/>
    </location>
</feature>
<dbReference type="RefSeq" id="WP_369330164.1">
    <property type="nucleotide sequence ID" value="NZ_JAULBC010000004.1"/>
</dbReference>
<comment type="subcellular location">
    <subcellularLocation>
        <location evidence="1">Cell membrane</location>
        <topology evidence="1">Multi-pass membrane protein</topology>
    </subcellularLocation>
</comment>
<sequence length="330" mass="37311">MQLSRRNKIILNYIIGPLLFVGLSFSIYQKVRNQTNLHGSWQLMKDSYKGPHGWYLFAVGVFSIVNWGIEARKWQVLVRHVQKVGFFTAFKAVLSGLSFSLFIPNRVGEYVGRIVYMEEGNRLRSISLTIVGSMSQVIITLVAGIAGLFYLRYNILTPGHPLQGLSTLWLNGLIYIIIIGTILMIIAYYRVSWIAAIVEKLPFVSKYKYLIDKVEEFHWKELTRILVLSTARYIVFIVQYLLMFRVFDVYVSVADGANMVCVLFLVLAILPTIPMAELGVRGEVSTQLFGLLSANTIGILYAAAGIWLINLIIPALAGSLFILTVKLFRK</sequence>
<dbReference type="InterPro" id="IPR022791">
    <property type="entry name" value="L-PG_synthase/AglD"/>
</dbReference>